<sequence length="496" mass="54649">MLKKLAPVHLNPTPSNTPNYGYEPIQYGVFGQNAMDLPERVHTSLNNIAFDKGSSVPALPRPEALLPDPFGWNTYLRDHGIAILLDNTNEFANAITSPTKRFTPRHGGGLKQGGSNAGQYGFENDIDWEKLAGATGLSTHVVGVGRYGIPGSNMFGDNLNPSSEIYGGGGNVFFHLVYFYAEETLFNGRLDIIAGHPSFLSDFSSDALYCNFMNNAFCGNLKPSSDNYARSSYPASSWGTRIRVRPTDHTYIQVGIYFPQKGIYYPTQNRTGFKFNGGDISGQTIPIEIGWTPEFGKDKLPGNYKLGFDEDTADHDDNYYDVNGRPWAITGAKKRVNHNAWGAWVIADQMLMRNNTPDTAEGGLFLIAGAYFNQPRASTREREYQIGLVDTGFWSARPLDAFGINYGYHRVSGSVARTQRLQEGIIGGSTINGGPGLMNGSYGIQRSGSTIEAMYRIHVMRGVTFAPDFQYYIHPGAQKALKDAAMLGFKSHIQLF</sequence>
<protein>
    <submittedName>
        <fullName evidence="3">Carbohydrate porin</fullName>
    </submittedName>
</protein>
<dbReference type="GO" id="GO:0016020">
    <property type="term" value="C:membrane"/>
    <property type="evidence" value="ECO:0007669"/>
    <property type="project" value="InterPro"/>
</dbReference>
<dbReference type="GO" id="GO:0015288">
    <property type="term" value="F:porin activity"/>
    <property type="evidence" value="ECO:0007669"/>
    <property type="project" value="InterPro"/>
</dbReference>
<gene>
    <name evidence="3" type="ORF">GT348_00440</name>
</gene>
<organism evidence="3 4">
    <name type="scientific">Aristophania vespae</name>
    <dbReference type="NCBI Taxonomy" id="2697033"/>
    <lineage>
        <taxon>Bacteria</taxon>
        <taxon>Pseudomonadati</taxon>
        <taxon>Pseudomonadota</taxon>
        <taxon>Alphaproteobacteria</taxon>
        <taxon>Acetobacterales</taxon>
        <taxon>Acetobacteraceae</taxon>
        <taxon>Aristophania</taxon>
    </lineage>
</organism>
<dbReference type="InterPro" id="IPR052932">
    <property type="entry name" value="OprB_Porin"/>
</dbReference>
<dbReference type="PANTHER" id="PTHR37944">
    <property type="entry name" value="PORIN B"/>
    <property type="match status" value="1"/>
</dbReference>
<dbReference type="PANTHER" id="PTHR37944:SF1">
    <property type="entry name" value="PORIN B"/>
    <property type="match status" value="1"/>
</dbReference>
<evidence type="ECO:0000313" key="3">
    <source>
        <dbReference type="EMBL" id="QHI96313.1"/>
    </source>
</evidence>
<dbReference type="Proteomes" id="UP000463975">
    <property type="component" value="Chromosome"/>
</dbReference>
<proteinExistence type="inferred from homology"/>
<comment type="similarity">
    <text evidence="1 2">Belongs to the OprB family.</text>
</comment>
<reference evidence="3 4" key="1">
    <citation type="submission" date="2020-01" db="EMBL/GenBank/DDBJ databases">
        <title>Genome sequencing of strain KACC 21507.</title>
        <authorList>
            <person name="Heo J."/>
            <person name="Kim S.-J."/>
            <person name="Kim J.-S."/>
            <person name="Hong S.-B."/>
            <person name="Kwon S.-W."/>
        </authorList>
    </citation>
    <scope>NUCLEOTIDE SEQUENCE [LARGE SCALE GENOMIC DNA]</scope>
    <source>
        <strain evidence="3 4">KACC 21507</strain>
    </source>
</reference>
<dbReference type="KEGG" id="bomb:GT348_00440"/>
<evidence type="ECO:0000313" key="4">
    <source>
        <dbReference type="Proteomes" id="UP000463975"/>
    </source>
</evidence>
<dbReference type="InterPro" id="IPR038673">
    <property type="entry name" value="OprB_sf"/>
</dbReference>
<dbReference type="Gene3D" id="2.40.160.180">
    <property type="entry name" value="Carbohydrate-selective porin OprB"/>
    <property type="match status" value="1"/>
</dbReference>
<dbReference type="Pfam" id="PF04966">
    <property type="entry name" value="OprB"/>
    <property type="match status" value="1"/>
</dbReference>
<dbReference type="AlphaFoldDB" id="A0A6P1NGF7"/>
<evidence type="ECO:0000256" key="2">
    <source>
        <dbReference type="RuleBase" id="RU363072"/>
    </source>
</evidence>
<keyword evidence="4" id="KW-1185">Reference proteome</keyword>
<name>A0A6P1NGF7_9PROT</name>
<dbReference type="GO" id="GO:0008643">
    <property type="term" value="P:carbohydrate transport"/>
    <property type="evidence" value="ECO:0007669"/>
    <property type="project" value="InterPro"/>
</dbReference>
<accession>A0A6P1NGF7</accession>
<evidence type="ECO:0000256" key="1">
    <source>
        <dbReference type="ARBA" id="ARBA00008769"/>
    </source>
</evidence>
<dbReference type="EMBL" id="CP047652">
    <property type="protein sequence ID" value="QHI96313.1"/>
    <property type="molecule type" value="Genomic_DNA"/>
</dbReference>
<dbReference type="InterPro" id="IPR007049">
    <property type="entry name" value="Carb-sel_porin_OprB"/>
</dbReference>